<protein>
    <recommendedName>
        <fullName evidence="2">Reverse transcriptase domain-containing protein</fullName>
    </recommendedName>
</protein>
<accession>A0A6L2NIZ0</accession>
<dbReference type="Gene3D" id="2.40.70.10">
    <property type="entry name" value="Acid Proteases"/>
    <property type="match status" value="1"/>
</dbReference>
<evidence type="ECO:0000313" key="1">
    <source>
        <dbReference type="EMBL" id="GEU84454.1"/>
    </source>
</evidence>
<name>A0A6L2NIZ0_TANCI</name>
<dbReference type="InterPro" id="IPR021109">
    <property type="entry name" value="Peptidase_aspartic_dom_sf"/>
</dbReference>
<reference evidence="1" key="1">
    <citation type="journal article" date="2019" name="Sci. Rep.">
        <title>Draft genome of Tanacetum cinerariifolium, the natural source of mosquito coil.</title>
        <authorList>
            <person name="Yamashiro T."/>
            <person name="Shiraishi A."/>
            <person name="Satake H."/>
            <person name="Nakayama K."/>
        </authorList>
    </citation>
    <scope>NUCLEOTIDE SEQUENCE</scope>
</reference>
<dbReference type="PANTHER" id="PTHR33067:SF9">
    <property type="entry name" value="RNA-DIRECTED DNA POLYMERASE"/>
    <property type="match status" value="1"/>
</dbReference>
<dbReference type="PANTHER" id="PTHR33067">
    <property type="entry name" value="RNA-DIRECTED DNA POLYMERASE-RELATED"/>
    <property type="match status" value="1"/>
</dbReference>
<comment type="caution">
    <text evidence="1">The sequence shown here is derived from an EMBL/GenBank/DDBJ whole genome shotgun (WGS) entry which is preliminary data.</text>
</comment>
<proteinExistence type="predicted"/>
<dbReference type="CDD" id="cd00303">
    <property type="entry name" value="retropepsin_like"/>
    <property type="match status" value="1"/>
</dbReference>
<gene>
    <name evidence="1" type="ORF">Tci_056432</name>
</gene>
<organism evidence="1">
    <name type="scientific">Tanacetum cinerariifolium</name>
    <name type="common">Dalmatian daisy</name>
    <name type="synonym">Chrysanthemum cinerariifolium</name>
    <dbReference type="NCBI Taxonomy" id="118510"/>
    <lineage>
        <taxon>Eukaryota</taxon>
        <taxon>Viridiplantae</taxon>
        <taxon>Streptophyta</taxon>
        <taxon>Embryophyta</taxon>
        <taxon>Tracheophyta</taxon>
        <taxon>Spermatophyta</taxon>
        <taxon>Magnoliopsida</taxon>
        <taxon>eudicotyledons</taxon>
        <taxon>Gunneridae</taxon>
        <taxon>Pentapetalae</taxon>
        <taxon>asterids</taxon>
        <taxon>campanulids</taxon>
        <taxon>Asterales</taxon>
        <taxon>Asteraceae</taxon>
        <taxon>Asteroideae</taxon>
        <taxon>Anthemideae</taxon>
        <taxon>Anthemidinae</taxon>
        <taxon>Tanacetum</taxon>
    </lineage>
</organism>
<sequence length="624" mass="70539">MMSHLSLKNDMPLRDKLYVPTRHILDSKGAIPTKTVADTKVAIQEMAEYSQKWHNGTSLKAKSTETSNRLDAIQAQLSNLGREIKKFNEKVYAAQVGCELCKGPHYTKDYPLKQEEKTLEETYYTQFGASVSVMPFSTYSNLGLGVLAHTMLNIELADRTIKHPRGIAKNVLVRIGKFIFLIDFVILDIPEDDDVPLILGRPFLSTAHAKIDVFKRKFTLRVGEEKLVFKSVKPATSIIRRVYMDAIRRILGFEIRRIDLMYRPCCKEIDDMTFLAFCLGKTLPVLKLGCVFSQDLVAFCLKDFLRTDFASWQQRIRLYCRGKENGVNILKSINEGPFQMGTVREPLAEGTEGAPHLAVKLNRGLRDSNYDQLYAYLKQHETHANENKMMLDQFSQHIVDPLALMSNFSHQQHYSPSSSTLPSTYVPPHLADNALLDSKVQLDMGEFRTELGMLIRVKQDRLSATTATAQENEVALDAEQLLFLAGGQDNAIDDDVDEQPAPTAQTMFMASLSFVDLVTDEARPSYDSDILSEVQDQDQYQDAICAHHEEHAMHGNVKLNHVVDLHANYTSDSNMIPYDQYVKDNTVPVVHSNVSPIPNDDYMMIILICLNLMPNRSLTHPGTQ</sequence>
<dbReference type="EMBL" id="BKCJ010008896">
    <property type="protein sequence ID" value="GEU84454.1"/>
    <property type="molecule type" value="Genomic_DNA"/>
</dbReference>
<dbReference type="AlphaFoldDB" id="A0A6L2NIZ0"/>
<evidence type="ECO:0008006" key="2">
    <source>
        <dbReference type="Google" id="ProtNLM"/>
    </source>
</evidence>